<keyword evidence="4" id="KW-1185">Reference proteome</keyword>
<dbReference type="Proteomes" id="UP000663193">
    <property type="component" value="Chromosome 4"/>
</dbReference>
<feature type="chain" id="PRO_5031020445" description="Secreted protein" evidence="2">
    <location>
        <begin position="30"/>
        <end position="165"/>
    </location>
</feature>
<protein>
    <recommendedName>
        <fullName evidence="5">Secreted protein</fullName>
    </recommendedName>
</protein>
<proteinExistence type="predicted"/>
<dbReference type="EMBL" id="CP069026">
    <property type="protein sequence ID" value="QRC94094.1"/>
    <property type="molecule type" value="Genomic_DNA"/>
</dbReference>
<feature type="compositionally biased region" description="Polar residues" evidence="1">
    <location>
        <begin position="145"/>
        <end position="154"/>
    </location>
</feature>
<evidence type="ECO:0000313" key="3">
    <source>
        <dbReference type="EMBL" id="QRC94094.1"/>
    </source>
</evidence>
<feature type="signal peptide" evidence="2">
    <location>
        <begin position="1"/>
        <end position="29"/>
    </location>
</feature>
<dbReference type="AlphaFoldDB" id="A0A7U2HXK5"/>
<evidence type="ECO:0000256" key="2">
    <source>
        <dbReference type="SAM" id="SignalP"/>
    </source>
</evidence>
<evidence type="ECO:0008006" key="5">
    <source>
        <dbReference type="Google" id="ProtNLM"/>
    </source>
</evidence>
<evidence type="ECO:0000256" key="1">
    <source>
        <dbReference type="SAM" id="MobiDB-lite"/>
    </source>
</evidence>
<reference evidence="4" key="1">
    <citation type="journal article" date="2021" name="BMC Genomics">
        <title>Chromosome-level genome assembly and manually-curated proteome of model necrotroph Parastagonospora nodorum Sn15 reveals a genome-wide trove of candidate effector homologs, and redundancy of virulence-related functions within an accessory chromosome.</title>
        <authorList>
            <person name="Bertazzoni S."/>
            <person name="Jones D.A.B."/>
            <person name="Phan H.T."/>
            <person name="Tan K.-C."/>
            <person name="Hane J.K."/>
        </authorList>
    </citation>
    <scope>NUCLEOTIDE SEQUENCE [LARGE SCALE GENOMIC DNA]</scope>
    <source>
        <strain evidence="4">SN15 / ATCC MYA-4574 / FGSC 10173)</strain>
    </source>
</reference>
<evidence type="ECO:0000313" key="4">
    <source>
        <dbReference type="Proteomes" id="UP000663193"/>
    </source>
</evidence>
<dbReference type="VEuPathDB" id="FungiDB:JI435_430210"/>
<sequence>MSRRSISLSIAFLRFLCETLLLTLYRLEAKPADGKRVSSPGQVHAVLPPSTAAHAHPFRSWSASNHQTQIIEGAIEPPFPIMDNELSIPCVAQALKGPSRPRNNKPPFSTRPRRLGPRPQTSTKSLQIATFTLAKSDISSLAGKSLSSRATEPQTLRPLFGRSAV</sequence>
<name>A0A7U2HXK5_PHANO</name>
<organism evidence="3 4">
    <name type="scientific">Phaeosphaeria nodorum (strain SN15 / ATCC MYA-4574 / FGSC 10173)</name>
    <name type="common">Glume blotch fungus</name>
    <name type="synonym">Parastagonospora nodorum</name>
    <dbReference type="NCBI Taxonomy" id="321614"/>
    <lineage>
        <taxon>Eukaryota</taxon>
        <taxon>Fungi</taxon>
        <taxon>Dikarya</taxon>
        <taxon>Ascomycota</taxon>
        <taxon>Pezizomycotina</taxon>
        <taxon>Dothideomycetes</taxon>
        <taxon>Pleosporomycetidae</taxon>
        <taxon>Pleosporales</taxon>
        <taxon>Pleosporineae</taxon>
        <taxon>Phaeosphaeriaceae</taxon>
        <taxon>Parastagonospora</taxon>
    </lineage>
</organism>
<accession>A0A7U2HXK5</accession>
<keyword evidence="2" id="KW-0732">Signal</keyword>
<gene>
    <name evidence="3" type="ORF">JI435_430210</name>
</gene>
<feature type="region of interest" description="Disordered" evidence="1">
    <location>
        <begin position="95"/>
        <end position="125"/>
    </location>
</feature>
<feature type="region of interest" description="Disordered" evidence="1">
    <location>
        <begin position="144"/>
        <end position="165"/>
    </location>
</feature>